<evidence type="ECO:0000256" key="1">
    <source>
        <dbReference type="ARBA" id="ARBA00004123"/>
    </source>
</evidence>
<dbReference type="GO" id="GO:0000290">
    <property type="term" value="P:deadenylation-dependent decapping of nuclear-transcribed mRNA"/>
    <property type="evidence" value="ECO:0007669"/>
    <property type="project" value="InterPro"/>
</dbReference>
<dbReference type="Gene3D" id="3.30.428.10">
    <property type="entry name" value="HIT-like"/>
    <property type="match status" value="1"/>
</dbReference>
<evidence type="ECO:0000256" key="11">
    <source>
        <dbReference type="PIRSR" id="PIRSR028973-2"/>
    </source>
</evidence>
<comment type="subcellular location">
    <subcellularLocation>
        <location evidence="1">Nucleus</location>
    </subcellularLocation>
</comment>
<reference evidence="12" key="1">
    <citation type="submission" date="2022-07" db="EMBL/GenBank/DDBJ databases">
        <title>Phylogenomic reconstructions and comparative analyses of Kickxellomycotina fungi.</title>
        <authorList>
            <person name="Reynolds N.K."/>
            <person name="Stajich J.E."/>
            <person name="Barry K."/>
            <person name="Grigoriev I.V."/>
            <person name="Crous P."/>
            <person name="Smith M.E."/>
        </authorList>
    </citation>
    <scope>NUCLEOTIDE SEQUENCE</scope>
    <source>
        <strain evidence="12">RSA 1196</strain>
    </source>
</reference>
<feature type="binding site" evidence="11">
    <location>
        <position position="195"/>
    </location>
    <ligand>
        <name>substrate</name>
    </ligand>
</feature>
<comment type="similarity">
    <text evidence="2">Belongs to the HIT family.</text>
</comment>
<dbReference type="OrthoDB" id="10264956at2759"/>
<dbReference type="Proteomes" id="UP001150925">
    <property type="component" value="Unassembled WGS sequence"/>
</dbReference>
<dbReference type="Pfam" id="PF05652">
    <property type="entry name" value="DcpS"/>
    <property type="match status" value="1"/>
</dbReference>
<evidence type="ECO:0000256" key="8">
    <source>
        <dbReference type="ARBA" id="ARBA00030609"/>
    </source>
</evidence>
<proteinExistence type="inferred from homology"/>
<sequence>MAADNTTQLIQRFQFQRVLNQGKFKRLETHPRVKCVYLLGTIHDADTNVPVDAVLKMEKTPFSEHGLGQVLHERLSQVQLVDRNDAYHWLTGWLTTVSNPTQSEPVGTVAPDVKMELIWPATRLHIAKYSFQPREMFQETPDLYQSRVLPYIQSIPTSRLQWVYNILEGVSEQDKVLYRAKEPSGAGFVILPDSKWDRITMENLYLLVLCEQRDIRSLRDLDQRHLPLLSNIQQTIAQVVQREYPTVRPEELRTFIHYQPSYYHFHIHVAHVRYEAAGVMAGQAHLLSTVIDNIKNIRSDYYRVCTLDYTVARNTPFYQQVLSQEES</sequence>
<dbReference type="InterPro" id="IPR011145">
    <property type="entry name" value="Scavenger_mRNA_decap_enz_N"/>
</dbReference>
<dbReference type="FunFam" id="3.30.428.10:FF:000006">
    <property type="entry name" value="m7GpppX diphosphatase"/>
    <property type="match status" value="1"/>
</dbReference>
<organism evidence="12 13">
    <name type="scientific">Dispira parvispora</name>
    <dbReference type="NCBI Taxonomy" id="1520584"/>
    <lineage>
        <taxon>Eukaryota</taxon>
        <taxon>Fungi</taxon>
        <taxon>Fungi incertae sedis</taxon>
        <taxon>Zoopagomycota</taxon>
        <taxon>Kickxellomycotina</taxon>
        <taxon>Dimargaritomycetes</taxon>
        <taxon>Dimargaritales</taxon>
        <taxon>Dimargaritaceae</taxon>
        <taxon>Dispira</taxon>
    </lineage>
</organism>
<evidence type="ECO:0000256" key="5">
    <source>
        <dbReference type="ARBA" id="ARBA00022801"/>
    </source>
</evidence>
<evidence type="ECO:0000313" key="13">
    <source>
        <dbReference type="Proteomes" id="UP001150925"/>
    </source>
</evidence>
<keyword evidence="5" id="KW-0378">Hydrolase</keyword>
<dbReference type="PANTHER" id="PTHR12978">
    <property type="entry name" value="HISTIDINE TRIAD HIT PROTEIN MEMBER"/>
    <property type="match status" value="1"/>
</dbReference>
<feature type="binding site" evidence="11">
    <location>
        <position position="172"/>
    </location>
    <ligand>
        <name>substrate</name>
    </ligand>
</feature>
<dbReference type="Pfam" id="PF11969">
    <property type="entry name" value="DcpS_C"/>
    <property type="match status" value="1"/>
</dbReference>
<comment type="catalytic activity">
    <reaction evidence="9">
        <text>a 5'-end (N(7)-methyl 5'-triphosphoguanosine)-ribonucleoside in mRNA + H2O = N(7)-methyl-GMP + a 5'-end diphospho-ribonucleoside in mRNA + 2 H(+)</text>
        <dbReference type="Rhea" id="RHEA:65388"/>
        <dbReference type="Rhea" id="RHEA-COMP:17165"/>
        <dbReference type="Rhea" id="RHEA-COMP:17167"/>
        <dbReference type="ChEBI" id="CHEBI:15377"/>
        <dbReference type="ChEBI" id="CHEBI:15378"/>
        <dbReference type="ChEBI" id="CHEBI:58285"/>
        <dbReference type="ChEBI" id="CHEBI:156461"/>
        <dbReference type="ChEBI" id="CHEBI:167616"/>
        <dbReference type="EC" id="3.6.1.59"/>
    </reaction>
</comment>
<keyword evidence="13" id="KW-1185">Reference proteome</keyword>
<accession>A0A9W8EA12</accession>
<protein>
    <recommendedName>
        <fullName evidence="4">m7GpppX diphosphatase</fullName>
        <ecNumber evidence="3">3.6.1.59</ecNumber>
    </recommendedName>
    <alternativeName>
        <fullName evidence="8">Decapping scavenger enzyme</fullName>
    </alternativeName>
    <alternativeName>
        <fullName evidence="7">Scavenger mRNA-decapping enzyme DcpS</fullName>
    </alternativeName>
</protein>
<evidence type="ECO:0000256" key="6">
    <source>
        <dbReference type="ARBA" id="ARBA00023242"/>
    </source>
</evidence>
<feature type="binding site" evidence="11">
    <location>
        <begin position="257"/>
        <end position="268"/>
    </location>
    <ligand>
        <name>substrate</name>
    </ligand>
</feature>
<evidence type="ECO:0000256" key="7">
    <source>
        <dbReference type="ARBA" id="ARBA00029885"/>
    </source>
</evidence>
<feature type="binding site" evidence="11">
    <location>
        <position position="162"/>
    </location>
    <ligand>
        <name>substrate</name>
    </ligand>
</feature>
<evidence type="ECO:0000256" key="2">
    <source>
        <dbReference type="ARBA" id="ARBA00010208"/>
    </source>
</evidence>
<keyword evidence="6" id="KW-0539">Nucleus</keyword>
<dbReference type="PANTHER" id="PTHR12978:SF0">
    <property type="entry name" value="M7GPPPX DIPHOSPHATASE"/>
    <property type="match status" value="1"/>
</dbReference>
<evidence type="ECO:0000256" key="3">
    <source>
        <dbReference type="ARBA" id="ARBA00012520"/>
    </source>
</evidence>
<evidence type="ECO:0000256" key="9">
    <source>
        <dbReference type="ARBA" id="ARBA00048222"/>
    </source>
</evidence>
<dbReference type="GO" id="GO:0000340">
    <property type="term" value="F:RNA 7-methylguanosine cap binding"/>
    <property type="evidence" value="ECO:0007669"/>
    <property type="project" value="TreeGrafter"/>
</dbReference>
<dbReference type="GO" id="GO:0140932">
    <property type="term" value="F:5'-(N(7)-methyl 5'-triphosphoguanosine)-[mRNA] diphosphatase activity"/>
    <property type="evidence" value="ECO:0007669"/>
    <property type="project" value="UniProtKB-EC"/>
</dbReference>
<dbReference type="PIRSF" id="PIRSF028973">
    <property type="entry name" value="Scavenger_mRNA_decap_enz"/>
    <property type="match status" value="1"/>
</dbReference>
<dbReference type="EMBL" id="JANBPY010000048">
    <property type="protein sequence ID" value="KAJ1969530.1"/>
    <property type="molecule type" value="Genomic_DNA"/>
</dbReference>
<dbReference type="Gene3D" id="3.30.200.40">
    <property type="entry name" value="Scavenger mRNA decapping enzyme, N-terminal domain"/>
    <property type="match status" value="1"/>
</dbReference>
<evidence type="ECO:0000256" key="4">
    <source>
        <dbReference type="ARBA" id="ARBA00015636"/>
    </source>
</evidence>
<dbReference type="GO" id="GO:0000932">
    <property type="term" value="C:P-body"/>
    <property type="evidence" value="ECO:0007669"/>
    <property type="project" value="TreeGrafter"/>
</dbReference>
<dbReference type="InterPro" id="IPR008594">
    <property type="entry name" value="DcpS/DCS2"/>
</dbReference>
<evidence type="ECO:0000313" key="12">
    <source>
        <dbReference type="EMBL" id="KAJ1969530.1"/>
    </source>
</evidence>
<feature type="active site" description="Nucleophile" evidence="10">
    <location>
        <position position="266"/>
    </location>
</feature>
<dbReference type="AlphaFoldDB" id="A0A9W8EA12"/>
<gene>
    <name evidence="12" type="ORF">IWQ62_000569</name>
</gene>
<feature type="binding site" evidence="11">
    <location>
        <position position="193"/>
    </location>
    <ligand>
        <name>substrate</name>
    </ligand>
</feature>
<dbReference type="SUPFAM" id="SSF54197">
    <property type="entry name" value="HIT-like"/>
    <property type="match status" value="1"/>
</dbReference>
<dbReference type="InterPro" id="IPR036265">
    <property type="entry name" value="HIT-like_sf"/>
</dbReference>
<name>A0A9W8EA12_9FUNG</name>
<dbReference type="GO" id="GO:0005634">
    <property type="term" value="C:nucleus"/>
    <property type="evidence" value="ECO:0007669"/>
    <property type="project" value="UniProtKB-SubCell"/>
</dbReference>
<comment type="caution">
    <text evidence="12">The sequence shown here is derived from an EMBL/GenBank/DDBJ whole genome shotgun (WGS) entry which is preliminary data.</text>
</comment>
<dbReference type="EC" id="3.6.1.59" evidence="3"/>
<dbReference type="SUPFAM" id="SSF102860">
    <property type="entry name" value="mRNA decapping enzyme DcpS N-terminal domain"/>
    <property type="match status" value="1"/>
</dbReference>
<evidence type="ECO:0000256" key="10">
    <source>
        <dbReference type="PIRSR" id="PIRSR028973-1"/>
    </source>
</evidence>